<dbReference type="Proteomes" id="UP000004386">
    <property type="component" value="Unassembled WGS sequence"/>
</dbReference>
<dbReference type="AlphaFoldDB" id="C4WPT6"/>
<dbReference type="HOGENOM" id="CLU_3219347_0_0_5"/>
<reference evidence="1 2" key="1">
    <citation type="submission" date="2009-05" db="EMBL/GenBank/DDBJ databases">
        <authorList>
            <person name="Setubal J.C."/>
            <person name="Boyle S."/>
            <person name="Crasta O.R."/>
            <person name="Gillespie J.J."/>
            <person name="Kenyon R.W."/>
            <person name="Lu J."/>
            <person name="Mane S."/>
            <person name="Nagrani S."/>
            <person name="Shallom J.M."/>
            <person name="Shallom S."/>
            <person name="Shukla M."/>
            <person name="Snyder E.E."/>
            <person name="Sobral B.W."/>
            <person name="Wattam A.R."/>
            <person name="Will R."/>
            <person name="Williams K."/>
            <person name="Yoo H."/>
            <person name="Munk C."/>
            <person name="Tapia R."/>
            <person name="Green L."/>
            <person name="Rogers Y."/>
            <person name="Detter J.C."/>
            <person name="Bruce D."/>
            <person name="Brettin T.S."/>
            <person name="Tsolis R."/>
        </authorList>
    </citation>
    <scope>NUCLEOTIDE SEQUENCE [LARGE SCALE GENOMIC DNA]</scope>
    <source>
        <strain evidence="1 2">LMG 3301</strain>
    </source>
</reference>
<organism evidence="1 2">
    <name type="scientific">Brucella intermedia LMG 3301</name>
    <dbReference type="NCBI Taxonomy" id="641118"/>
    <lineage>
        <taxon>Bacteria</taxon>
        <taxon>Pseudomonadati</taxon>
        <taxon>Pseudomonadota</taxon>
        <taxon>Alphaproteobacteria</taxon>
        <taxon>Hyphomicrobiales</taxon>
        <taxon>Brucellaceae</taxon>
        <taxon>Brucella/Ochrobactrum group</taxon>
        <taxon>Brucella</taxon>
    </lineage>
</organism>
<comment type="caution">
    <text evidence="1">The sequence shown here is derived from an EMBL/GenBank/DDBJ whole genome shotgun (WGS) entry which is preliminary data.</text>
</comment>
<evidence type="ECO:0000313" key="1">
    <source>
        <dbReference type="EMBL" id="EEQ94279.1"/>
    </source>
</evidence>
<sequence>MSVCIMPLAIFQASSLAKCPRKLDELQDWKDFALRRSFTGHLKT</sequence>
<dbReference type="EMBL" id="ACQA01000002">
    <property type="protein sequence ID" value="EEQ94279.1"/>
    <property type="molecule type" value="Genomic_DNA"/>
</dbReference>
<gene>
    <name evidence="1" type="ORF">OINT_2001504</name>
</gene>
<accession>C4WPT6</accession>
<proteinExistence type="predicted"/>
<evidence type="ECO:0000313" key="2">
    <source>
        <dbReference type="Proteomes" id="UP000004386"/>
    </source>
</evidence>
<name>C4WPT6_9HYPH</name>
<protein>
    <submittedName>
        <fullName evidence="1">Uncharacterized protein</fullName>
    </submittedName>
</protein>